<gene>
    <name evidence="2" type="primary">DMRT1</name>
</gene>
<feature type="non-terminal residue" evidence="2">
    <location>
        <position position="1"/>
    </location>
</feature>
<reference evidence="2" key="1">
    <citation type="submission" date="2011-10" db="EMBL/GenBank/DDBJ databases">
        <title>Gallus gallus Doublesex and mab-3 related transcription factor 1[DMRT1] mRNA.</title>
        <authorList>
            <person name="Bhanja S.K."/>
            <person name="Goel A."/>
            <person name="Mehra M."/>
        </authorList>
    </citation>
    <scope>NUCLEOTIDE SEQUENCE</scope>
    <source>
        <tissue evidence="2">Gonadal tissue</tissue>
    </source>
</reference>
<protein>
    <submittedName>
        <fullName evidence="2">Doublesex and mab-3 related transcription factor 1</fullName>
    </submittedName>
</protein>
<dbReference type="AlphaFoldDB" id="G8BLH5"/>
<accession>G8BLH5</accession>
<feature type="non-terminal residue" evidence="2">
    <location>
        <position position="62"/>
    </location>
</feature>
<dbReference type="OrthoDB" id="9946337at2759"/>
<organism evidence="2">
    <name type="scientific">Gallus gallus</name>
    <name type="common">Chicken</name>
    <dbReference type="NCBI Taxonomy" id="9031"/>
    <lineage>
        <taxon>Eukaryota</taxon>
        <taxon>Metazoa</taxon>
        <taxon>Chordata</taxon>
        <taxon>Craniata</taxon>
        <taxon>Vertebrata</taxon>
        <taxon>Euteleostomi</taxon>
        <taxon>Archelosauria</taxon>
        <taxon>Archosauria</taxon>
        <taxon>Dinosauria</taxon>
        <taxon>Saurischia</taxon>
        <taxon>Theropoda</taxon>
        <taxon>Coelurosauria</taxon>
        <taxon>Aves</taxon>
        <taxon>Neognathae</taxon>
        <taxon>Galloanserae</taxon>
        <taxon>Galliformes</taxon>
        <taxon>Phasianidae</taxon>
        <taxon>Phasianinae</taxon>
        <taxon>Gallus</taxon>
    </lineage>
</organism>
<evidence type="ECO:0000256" key="1">
    <source>
        <dbReference type="SAM" id="MobiDB-lite"/>
    </source>
</evidence>
<sequence>WAAKTLSLSTLSRRGCPPRPVSVCRRCHCQPPGPGMRWAGSRSTSGTASSRTGCSPFPSSAT</sequence>
<proteinExistence type="evidence at transcript level"/>
<name>G8BLH5_CHICK</name>
<dbReference type="EMBL" id="HE608818">
    <property type="protein sequence ID" value="CCE46022.1"/>
    <property type="molecule type" value="mRNA"/>
</dbReference>
<evidence type="ECO:0000313" key="2">
    <source>
        <dbReference type="EMBL" id="CCE46022.1"/>
    </source>
</evidence>
<feature type="region of interest" description="Disordered" evidence="1">
    <location>
        <begin position="35"/>
        <end position="62"/>
    </location>
</feature>
<feature type="compositionally biased region" description="Low complexity" evidence="1">
    <location>
        <begin position="39"/>
        <end position="53"/>
    </location>
</feature>